<accession>A0A1D9G812</accession>
<dbReference type="InterPro" id="IPR029044">
    <property type="entry name" value="Nucleotide-diphossugar_trans"/>
</dbReference>
<dbReference type="Proteomes" id="UP000176944">
    <property type="component" value="Chromosome"/>
</dbReference>
<evidence type="ECO:0000313" key="2">
    <source>
        <dbReference type="Proteomes" id="UP000176944"/>
    </source>
</evidence>
<name>A0A1D9G812_MOOP1</name>
<dbReference type="EMBL" id="CP017708">
    <property type="protein sequence ID" value="AOY83758.2"/>
    <property type="molecule type" value="Genomic_DNA"/>
</dbReference>
<organism evidence="1 2">
    <name type="scientific">Moorena producens (strain JHB)</name>
    <dbReference type="NCBI Taxonomy" id="1454205"/>
    <lineage>
        <taxon>Bacteria</taxon>
        <taxon>Bacillati</taxon>
        <taxon>Cyanobacteriota</taxon>
        <taxon>Cyanophyceae</taxon>
        <taxon>Coleofasciculales</taxon>
        <taxon>Coleofasciculaceae</taxon>
        <taxon>Moorena</taxon>
    </lineage>
</organism>
<evidence type="ECO:0000313" key="1">
    <source>
        <dbReference type="EMBL" id="AOY83758.2"/>
    </source>
</evidence>
<dbReference type="SUPFAM" id="SSF53448">
    <property type="entry name" value="Nucleotide-diphospho-sugar transferases"/>
    <property type="match status" value="1"/>
</dbReference>
<dbReference type="AlphaFoldDB" id="A0A1D9G812"/>
<gene>
    <name evidence="1" type="ORF">BJP36_31390</name>
</gene>
<proteinExistence type="predicted"/>
<protein>
    <submittedName>
        <fullName evidence="1">Uncharacterized protein</fullName>
    </submittedName>
</protein>
<reference evidence="2" key="1">
    <citation type="submission" date="2016-10" db="EMBL/GenBank/DDBJ databases">
        <title>Comparative genomics uncovers the prolific and rare metabolic potential of the cyanobacterial genus Moorea.</title>
        <authorList>
            <person name="Leao T."/>
            <person name="Castelao G."/>
            <person name="Korobeynikov A."/>
            <person name="Monroe E.A."/>
            <person name="Podell S."/>
            <person name="Glukhov E."/>
            <person name="Allen E."/>
            <person name="Gerwick W.H."/>
            <person name="Gerwick L."/>
        </authorList>
    </citation>
    <scope>NUCLEOTIDE SEQUENCE [LARGE SCALE GENOMIC DNA]</scope>
    <source>
        <strain evidence="2">JHB</strain>
    </source>
</reference>
<sequence>MSDGIKKPFASRNNNAISAYIGIRVAVVKLFRIPIYFLWGEPFHCIIVPMKRVTAVMDTVVILAYFNFSGSKSRYIALVKALAYLRKQKVDIILVCYGLDTDSIVSSQNLTIIKIPSASVIWQKERFYNVALSHLNEKHQYVVWADADLLFTNKGWQEQLKEKLESYRLVHIFNRVEDVKLENGHFSLTGLSRKSVVTSFNRDITVKDYFSKSGISLSLGCNPGFGWAAKAATIREIGFPDFMILGGGDKVLLASAMGYHSIFVKALFLNHTFSKLYHSWGDKVFDTIEGRVSYLENTIYHIVQGDYKNRRYYDRHKLIQDDNFAIADYLTINEYGAWQWRNENNEYAVKIRNYFDERGD</sequence>